<feature type="transmembrane region" description="Helical" evidence="1">
    <location>
        <begin position="27"/>
        <end position="49"/>
    </location>
</feature>
<organism evidence="3 4">
    <name type="scientific">Ensete ventricosum</name>
    <name type="common">Abyssinian banana</name>
    <name type="synonym">Musa ensete</name>
    <dbReference type="NCBI Taxonomy" id="4639"/>
    <lineage>
        <taxon>Eukaryota</taxon>
        <taxon>Viridiplantae</taxon>
        <taxon>Streptophyta</taxon>
        <taxon>Embryophyta</taxon>
        <taxon>Tracheophyta</taxon>
        <taxon>Spermatophyta</taxon>
        <taxon>Magnoliopsida</taxon>
        <taxon>Liliopsida</taxon>
        <taxon>Zingiberales</taxon>
        <taxon>Musaceae</taxon>
        <taxon>Ensete</taxon>
    </lineage>
</organism>
<evidence type="ECO:0000256" key="1">
    <source>
        <dbReference type="SAM" id="Phobius"/>
    </source>
</evidence>
<feature type="signal peptide" evidence="2">
    <location>
        <begin position="1"/>
        <end position="17"/>
    </location>
</feature>
<accession>A0A426Z4N3</accession>
<feature type="transmembrane region" description="Helical" evidence="1">
    <location>
        <begin position="119"/>
        <end position="140"/>
    </location>
</feature>
<keyword evidence="1" id="KW-0812">Transmembrane</keyword>
<keyword evidence="1" id="KW-1133">Transmembrane helix</keyword>
<feature type="transmembrane region" description="Helical" evidence="1">
    <location>
        <begin position="80"/>
        <end position="99"/>
    </location>
</feature>
<dbReference type="EMBL" id="AMZH03008442">
    <property type="protein sequence ID" value="RRT58945.1"/>
    <property type="molecule type" value="Genomic_DNA"/>
</dbReference>
<gene>
    <name evidence="3" type="ORF">B296_00028449</name>
</gene>
<evidence type="ECO:0000256" key="2">
    <source>
        <dbReference type="SAM" id="SignalP"/>
    </source>
</evidence>
<evidence type="ECO:0000313" key="3">
    <source>
        <dbReference type="EMBL" id="RRT58945.1"/>
    </source>
</evidence>
<dbReference type="AlphaFoldDB" id="A0A426Z4N3"/>
<feature type="chain" id="PRO_5019246402" description="Magnesium transporter" evidence="2">
    <location>
        <begin position="18"/>
        <end position="188"/>
    </location>
</feature>
<name>A0A426Z4N3_ENSVE</name>
<keyword evidence="1" id="KW-0472">Membrane</keyword>
<reference evidence="3 4" key="1">
    <citation type="journal article" date="2014" name="Agronomy (Basel)">
        <title>A Draft Genome Sequence for Ensete ventricosum, the Drought-Tolerant Tree Against Hunger.</title>
        <authorList>
            <person name="Harrison J."/>
            <person name="Moore K.A."/>
            <person name="Paszkiewicz K."/>
            <person name="Jones T."/>
            <person name="Grant M."/>
            <person name="Ambacheew D."/>
            <person name="Muzemil S."/>
            <person name="Studholme D.J."/>
        </authorList>
    </citation>
    <scope>NUCLEOTIDE SEQUENCE [LARGE SCALE GENOMIC DNA]</scope>
</reference>
<feature type="transmembrane region" description="Helical" evidence="1">
    <location>
        <begin position="152"/>
        <end position="170"/>
    </location>
</feature>
<keyword evidence="2" id="KW-0732">Signal</keyword>
<evidence type="ECO:0008006" key="5">
    <source>
        <dbReference type="Google" id="ProtNLM"/>
    </source>
</evidence>
<protein>
    <recommendedName>
        <fullName evidence="5">Magnesium transporter</fullName>
    </recommendedName>
</protein>
<evidence type="ECO:0000313" key="4">
    <source>
        <dbReference type="Proteomes" id="UP000287651"/>
    </source>
</evidence>
<dbReference type="Proteomes" id="UP000287651">
    <property type="component" value="Unassembled WGS sequence"/>
</dbReference>
<sequence>MAVLVTWLWVYPHGLSSDSVSSCFPSACVFLVIVLTFASVISFSILIWIGRGKTPIDSSLVARVCFSGYLFCSYTPTRRCFSMLCCCILYELLSISLIWCQVQVASLAAVSVTCFTSSAVLALVTNIPVCCCPLLTYTFCATSSGLKLHLKISMFLCAAGGAFLLAFGTIRPHKQFSSYISLLFYRYA</sequence>
<comment type="caution">
    <text evidence="3">The sequence shown here is derived from an EMBL/GenBank/DDBJ whole genome shotgun (WGS) entry which is preliminary data.</text>
</comment>
<proteinExistence type="predicted"/>